<name>A0A284QXY0_ARMOS</name>
<dbReference type="AlphaFoldDB" id="A0A284QXY0"/>
<evidence type="ECO:0000313" key="2">
    <source>
        <dbReference type="EMBL" id="SJL01328.1"/>
    </source>
</evidence>
<gene>
    <name evidence="2" type="ORF">ARMOST_04648</name>
</gene>
<feature type="region of interest" description="Disordered" evidence="1">
    <location>
        <begin position="1"/>
        <end position="27"/>
    </location>
</feature>
<keyword evidence="3" id="KW-1185">Reference proteome</keyword>
<dbReference type="EMBL" id="FUEG01000003">
    <property type="protein sequence ID" value="SJL01328.1"/>
    <property type="molecule type" value="Genomic_DNA"/>
</dbReference>
<sequence>MMEEFEPLVLRQGEPVLPSDETHPNRQ</sequence>
<reference evidence="3" key="1">
    <citation type="journal article" date="2017" name="Nat. Ecol. Evol.">
        <title>Genome expansion and lineage-specific genetic innovations in the forest pathogenic fungi Armillaria.</title>
        <authorList>
            <person name="Sipos G."/>
            <person name="Prasanna A.N."/>
            <person name="Walter M.C."/>
            <person name="O'Connor E."/>
            <person name="Balint B."/>
            <person name="Krizsan K."/>
            <person name="Kiss B."/>
            <person name="Hess J."/>
            <person name="Varga T."/>
            <person name="Slot J."/>
            <person name="Riley R."/>
            <person name="Boka B."/>
            <person name="Rigling D."/>
            <person name="Barry K."/>
            <person name="Lee J."/>
            <person name="Mihaltcheva S."/>
            <person name="LaButti K."/>
            <person name="Lipzen A."/>
            <person name="Waldron R."/>
            <person name="Moloney N.M."/>
            <person name="Sperisen C."/>
            <person name="Kredics L."/>
            <person name="Vagvoelgyi C."/>
            <person name="Patrignani A."/>
            <person name="Fitzpatrick D."/>
            <person name="Nagy I."/>
            <person name="Doyle S."/>
            <person name="Anderson J.B."/>
            <person name="Grigoriev I.V."/>
            <person name="Gueldener U."/>
            <person name="Muensterkoetter M."/>
            <person name="Nagy L.G."/>
        </authorList>
    </citation>
    <scope>NUCLEOTIDE SEQUENCE [LARGE SCALE GENOMIC DNA]</scope>
    <source>
        <strain evidence="3">C18/9</strain>
    </source>
</reference>
<evidence type="ECO:0000313" key="3">
    <source>
        <dbReference type="Proteomes" id="UP000219338"/>
    </source>
</evidence>
<proteinExistence type="predicted"/>
<organism evidence="2 3">
    <name type="scientific">Armillaria ostoyae</name>
    <name type="common">Armillaria root rot fungus</name>
    <dbReference type="NCBI Taxonomy" id="47428"/>
    <lineage>
        <taxon>Eukaryota</taxon>
        <taxon>Fungi</taxon>
        <taxon>Dikarya</taxon>
        <taxon>Basidiomycota</taxon>
        <taxon>Agaricomycotina</taxon>
        <taxon>Agaricomycetes</taxon>
        <taxon>Agaricomycetidae</taxon>
        <taxon>Agaricales</taxon>
        <taxon>Marasmiineae</taxon>
        <taxon>Physalacriaceae</taxon>
        <taxon>Armillaria</taxon>
    </lineage>
</organism>
<protein>
    <submittedName>
        <fullName evidence="2">Uncharacterized protein</fullName>
    </submittedName>
</protein>
<dbReference type="Proteomes" id="UP000219338">
    <property type="component" value="Unassembled WGS sequence"/>
</dbReference>
<accession>A0A284QXY0</accession>
<evidence type="ECO:0000256" key="1">
    <source>
        <dbReference type="SAM" id="MobiDB-lite"/>
    </source>
</evidence>